<dbReference type="PANTHER" id="PTHR45763:SF8">
    <property type="entry name" value="ALPHA_BETA-HYDROLASES SUPERFAMILY PROTEIN"/>
    <property type="match status" value="1"/>
</dbReference>
<feature type="region of interest" description="Disordered" evidence="1">
    <location>
        <begin position="22"/>
        <end position="56"/>
    </location>
</feature>
<comment type="caution">
    <text evidence="3">The sequence shown here is derived from an EMBL/GenBank/DDBJ whole genome shotgun (WGS) entry which is preliminary data.</text>
</comment>
<sequence length="454" mass="51417">MEEMRRGVPTWQEELASLMDGGLQYDDGSPIGQDSRSGFESSVDGSGSGSESAESLKDQVTGFMKSWGEMLMDLAVGCKDVVQQTLVSEDSVVVRKLRKPVAKLNFLNEYLPEDRDPAHAWPVIFFVFLIALAGIPGVKDSLLKDYGVRLVSYDLPGFGESDPHRARNLSSSASDMIDLASALGIVEKFWLLGYSSGSMHAWAAMRYFPERIAGVAMIAPMISPYEASMSKEETAKTWEQWLRKRKFKYFLARRWPSLLPFFYRRSFLSGYLQPLDQWMSISLGEKDKHVMRDPVFEEHYQRNVEESTRQGTAKPFVEEAVLHVSNWGFNLPDFRLQKKCKANGVLSWLMSMYSESECELVGFGKPIHIWQGMEDRVAPPSVTDYISRVIPEATVHRLPSEGHFSYFFFCDECHKEIFSALYGEPQGPVELTEERTETHKPDQPETGSSNISTT</sequence>
<accession>A0ABQ8BLF0</accession>
<name>A0ABQ8BLF0_BRANA</name>
<reference evidence="3 4" key="1">
    <citation type="submission" date="2021-05" db="EMBL/GenBank/DDBJ databases">
        <title>Genome Assembly of Synthetic Allotetraploid Brassica napus Reveals Homoeologous Exchanges between Subgenomes.</title>
        <authorList>
            <person name="Davis J.T."/>
        </authorList>
    </citation>
    <scope>NUCLEOTIDE SEQUENCE [LARGE SCALE GENOMIC DNA]</scope>
    <source>
        <strain evidence="4">cv. Da-Ae</strain>
        <tissue evidence="3">Seedling</tissue>
    </source>
</reference>
<dbReference type="InterPro" id="IPR029058">
    <property type="entry name" value="AB_hydrolase_fold"/>
</dbReference>
<dbReference type="EMBL" id="JAGKQM010000011">
    <property type="protein sequence ID" value="KAH0905016.1"/>
    <property type="molecule type" value="Genomic_DNA"/>
</dbReference>
<dbReference type="SUPFAM" id="SSF53474">
    <property type="entry name" value="alpha/beta-Hydrolases"/>
    <property type="match status" value="1"/>
</dbReference>
<feature type="region of interest" description="Disordered" evidence="1">
    <location>
        <begin position="428"/>
        <end position="454"/>
    </location>
</feature>
<organism evidence="3 4">
    <name type="scientific">Brassica napus</name>
    <name type="common">Rape</name>
    <dbReference type="NCBI Taxonomy" id="3708"/>
    <lineage>
        <taxon>Eukaryota</taxon>
        <taxon>Viridiplantae</taxon>
        <taxon>Streptophyta</taxon>
        <taxon>Embryophyta</taxon>
        <taxon>Tracheophyta</taxon>
        <taxon>Spermatophyta</taxon>
        <taxon>Magnoliopsida</taxon>
        <taxon>eudicotyledons</taxon>
        <taxon>Gunneridae</taxon>
        <taxon>Pentapetalae</taxon>
        <taxon>rosids</taxon>
        <taxon>malvids</taxon>
        <taxon>Brassicales</taxon>
        <taxon>Brassicaceae</taxon>
        <taxon>Brassiceae</taxon>
        <taxon>Brassica</taxon>
    </lineage>
</organism>
<feature type="compositionally biased region" description="Polar residues" evidence="1">
    <location>
        <begin position="445"/>
        <end position="454"/>
    </location>
</feature>
<evidence type="ECO:0000256" key="1">
    <source>
        <dbReference type="SAM" id="MobiDB-lite"/>
    </source>
</evidence>
<dbReference type="PANTHER" id="PTHR45763">
    <property type="entry name" value="HYDROLASE, ALPHA/BETA FOLD FAMILY PROTEIN, EXPRESSED-RELATED"/>
    <property type="match status" value="1"/>
</dbReference>
<dbReference type="Proteomes" id="UP000824890">
    <property type="component" value="Unassembled WGS sequence"/>
</dbReference>
<dbReference type="Gene3D" id="3.40.50.1820">
    <property type="entry name" value="alpha/beta hydrolase"/>
    <property type="match status" value="1"/>
</dbReference>
<evidence type="ECO:0000313" key="3">
    <source>
        <dbReference type="EMBL" id="KAH0905016.1"/>
    </source>
</evidence>
<dbReference type="InterPro" id="IPR000073">
    <property type="entry name" value="AB_hydrolase_1"/>
</dbReference>
<protein>
    <recommendedName>
        <fullName evidence="2">AB hydrolase-1 domain-containing protein</fullName>
    </recommendedName>
</protein>
<feature type="compositionally biased region" description="Low complexity" evidence="1">
    <location>
        <begin position="38"/>
        <end position="53"/>
    </location>
</feature>
<evidence type="ECO:0000259" key="2">
    <source>
        <dbReference type="Pfam" id="PF00561"/>
    </source>
</evidence>
<evidence type="ECO:0000313" key="4">
    <source>
        <dbReference type="Proteomes" id="UP000824890"/>
    </source>
</evidence>
<feature type="domain" description="AB hydrolase-1" evidence="2">
    <location>
        <begin position="138"/>
        <end position="408"/>
    </location>
</feature>
<dbReference type="Pfam" id="PF00561">
    <property type="entry name" value="Abhydrolase_1"/>
    <property type="match status" value="1"/>
</dbReference>
<proteinExistence type="predicted"/>
<feature type="compositionally biased region" description="Basic and acidic residues" evidence="1">
    <location>
        <begin position="432"/>
        <end position="443"/>
    </location>
</feature>
<keyword evidence="4" id="KW-1185">Reference proteome</keyword>
<gene>
    <name evidence="3" type="ORF">HID58_044519</name>
</gene>